<protein>
    <recommendedName>
        <fullName evidence="5">TFIIS N-terminal domain-containing protein</fullName>
    </recommendedName>
</protein>
<name>A0A6A6N042_HEVBR</name>
<dbReference type="InterPro" id="IPR044790">
    <property type="entry name" value="MD26C-like"/>
</dbReference>
<evidence type="ECO:0000259" key="5">
    <source>
        <dbReference type="PROSITE" id="PS51319"/>
    </source>
</evidence>
<dbReference type="PROSITE" id="PS51319">
    <property type="entry name" value="TFIIS_N"/>
    <property type="match status" value="1"/>
</dbReference>
<dbReference type="GO" id="GO:0005634">
    <property type="term" value="C:nucleus"/>
    <property type="evidence" value="ECO:0007669"/>
    <property type="project" value="UniProtKB-SubCell"/>
</dbReference>
<dbReference type="CDD" id="cd00183">
    <property type="entry name" value="TFIIS_I"/>
    <property type="match status" value="1"/>
</dbReference>
<dbReference type="InterPro" id="IPR035441">
    <property type="entry name" value="TFIIS/LEDGF_dom_sf"/>
</dbReference>
<dbReference type="Pfam" id="PF08711">
    <property type="entry name" value="Med26"/>
    <property type="match status" value="1"/>
</dbReference>
<dbReference type="Proteomes" id="UP000467840">
    <property type="component" value="Chromosome 10"/>
</dbReference>
<sequence length="396" mass="44337">MLCALSSPGRCRSMGRISDGHEMRENRNEAKGGDGCRSGSIYGDEHEENDDELDPFAGLFDDKQKKILEIIQHLENPDQSQDSLVDLLQTLADMDMTFEALKDTGIGRHVSSLRKHSSDDVRRLVKQLVRKWREIVDEWLRLNPQEEQASSTLTADGNSPQQKISRNQVPDIAYSPNTHKESSDSDKKTCEPEGKPKPLLGMGIKFDDEVLGLWLLNTLPNSWEMFRVSLTNSAPNGVVSFEMAKGSVLNEEMRRRSQGSSSYTEANKKYGAKLERNDKKKPNQFVATTTNDLTIIWDEDIVHLEFNETTWLVDSGTSHHVTLKKEFFNSYASGDFGILRMGNGGLSQVIGIEGVCLDTGNGMKVMLKDVKIAPNVYLKFISAGRLDDKGYLNIMG</sequence>
<gene>
    <name evidence="6" type="ORF">GH714_003425</name>
</gene>
<evidence type="ECO:0000313" key="6">
    <source>
        <dbReference type="EMBL" id="KAF2318235.1"/>
    </source>
</evidence>
<keyword evidence="7" id="KW-1185">Reference proteome</keyword>
<evidence type="ECO:0000256" key="4">
    <source>
        <dbReference type="SAM" id="MobiDB-lite"/>
    </source>
</evidence>
<dbReference type="Pfam" id="PF22936">
    <property type="entry name" value="Pol_BBD"/>
    <property type="match status" value="1"/>
</dbReference>
<dbReference type="SMART" id="SM00509">
    <property type="entry name" value="TFS2N"/>
    <property type="match status" value="1"/>
</dbReference>
<feature type="compositionally biased region" description="Basic and acidic residues" evidence="4">
    <location>
        <begin position="18"/>
        <end position="34"/>
    </location>
</feature>
<dbReference type="Gene3D" id="1.20.930.10">
    <property type="entry name" value="Conserved domain common to transcription factors TFIIS, elongin A, CRSP70"/>
    <property type="match status" value="1"/>
</dbReference>
<feature type="compositionally biased region" description="Polar residues" evidence="4">
    <location>
        <begin position="148"/>
        <end position="168"/>
    </location>
</feature>
<evidence type="ECO:0000313" key="7">
    <source>
        <dbReference type="Proteomes" id="UP000467840"/>
    </source>
</evidence>
<feature type="region of interest" description="Disordered" evidence="4">
    <location>
        <begin position="14"/>
        <end position="49"/>
    </location>
</feature>
<accession>A0A6A6N042</accession>
<evidence type="ECO:0000256" key="1">
    <source>
        <dbReference type="ARBA" id="ARBA00004123"/>
    </source>
</evidence>
<reference evidence="6 7" key="1">
    <citation type="journal article" date="2020" name="Mol. Plant">
        <title>The Chromosome-Based Rubber Tree Genome Provides New Insights into Spurge Genome Evolution and Rubber Biosynthesis.</title>
        <authorList>
            <person name="Liu J."/>
            <person name="Shi C."/>
            <person name="Shi C.C."/>
            <person name="Li W."/>
            <person name="Zhang Q.J."/>
            <person name="Zhang Y."/>
            <person name="Li K."/>
            <person name="Lu H.F."/>
            <person name="Shi C."/>
            <person name="Zhu S.T."/>
            <person name="Xiao Z.Y."/>
            <person name="Nan H."/>
            <person name="Yue Y."/>
            <person name="Zhu X.G."/>
            <person name="Wu Y."/>
            <person name="Hong X.N."/>
            <person name="Fan G.Y."/>
            <person name="Tong Y."/>
            <person name="Zhang D."/>
            <person name="Mao C.L."/>
            <person name="Liu Y.L."/>
            <person name="Hao S.J."/>
            <person name="Liu W.Q."/>
            <person name="Lv M.Q."/>
            <person name="Zhang H.B."/>
            <person name="Liu Y."/>
            <person name="Hu-Tang G.R."/>
            <person name="Wang J.P."/>
            <person name="Wang J.H."/>
            <person name="Sun Y.H."/>
            <person name="Ni S.B."/>
            <person name="Chen W.B."/>
            <person name="Zhang X.C."/>
            <person name="Jiao Y.N."/>
            <person name="Eichler E.E."/>
            <person name="Li G.H."/>
            <person name="Liu X."/>
            <person name="Gao L.Z."/>
        </authorList>
    </citation>
    <scope>NUCLEOTIDE SEQUENCE [LARGE SCALE GENOMIC DNA]</scope>
    <source>
        <strain evidence="7">cv. GT1</strain>
        <tissue evidence="6">Leaf</tissue>
    </source>
</reference>
<dbReference type="InterPro" id="IPR003617">
    <property type="entry name" value="TFIIS/CRSP70_N_sub"/>
</dbReference>
<feature type="region of interest" description="Disordered" evidence="4">
    <location>
        <begin position="252"/>
        <end position="271"/>
    </location>
</feature>
<dbReference type="InterPro" id="IPR017923">
    <property type="entry name" value="TFIIS_N"/>
</dbReference>
<dbReference type="EMBL" id="JAAGAX010000003">
    <property type="protein sequence ID" value="KAF2318235.1"/>
    <property type="molecule type" value="Genomic_DNA"/>
</dbReference>
<dbReference type="PANTHER" id="PTHR47210:SF1">
    <property type="entry name" value="MEDIATOR OF RNA POLYMERASE II TRANSCRIPTION SUBUNIT 26C-RELATED"/>
    <property type="match status" value="1"/>
</dbReference>
<dbReference type="AlphaFoldDB" id="A0A6A6N042"/>
<proteinExistence type="predicted"/>
<organism evidence="6 7">
    <name type="scientific">Hevea brasiliensis</name>
    <name type="common">Para rubber tree</name>
    <name type="synonym">Siphonia brasiliensis</name>
    <dbReference type="NCBI Taxonomy" id="3981"/>
    <lineage>
        <taxon>Eukaryota</taxon>
        <taxon>Viridiplantae</taxon>
        <taxon>Streptophyta</taxon>
        <taxon>Embryophyta</taxon>
        <taxon>Tracheophyta</taxon>
        <taxon>Spermatophyta</taxon>
        <taxon>Magnoliopsida</taxon>
        <taxon>eudicotyledons</taxon>
        <taxon>Gunneridae</taxon>
        <taxon>Pentapetalae</taxon>
        <taxon>rosids</taxon>
        <taxon>fabids</taxon>
        <taxon>Malpighiales</taxon>
        <taxon>Euphorbiaceae</taxon>
        <taxon>Crotonoideae</taxon>
        <taxon>Micrandreae</taxon>
        <taxon>Hevea</taxon>
    </lineage>
</organism>
<feature type="compositionally biased region" description="Basic and acidic residues" evidence="4">
    <location>
        <begin position="178"/>
        <end position="196"/>
    </location>
</feature>
<feature type="domain" description="TFIIS N-terminal" evidence="5">
    <location>
        <begin position="69"/>
        <end position="139"/>
    </location>
</feature>
<comment type="subcellular location">
    <subcellularLocation>
        <location evidence="1 3">Nucleus</location>
    </subcellularLocation>
</comment>
<feature type="region of interest" description="Disordered" evidence="4">
    <location>
        <begin position="148"/>
        <end position="199"/>
    </location>
</feature>
<dbReference type="Pfam" id="PF14223">
    <property type="entry name" value="Retrotran_gag_2"/>
    <property type="match status" value="1"/>
</dbReference>
<evidence type="ECO:0000256" key="3">
    <source>
        <dbReference type="PROSITE-ProRule" id="PRU00649"/>
    </source>
</evidence>
<dbReference type="InterPro" id="IPR054722">
    <property type="entry name" value="PolX-like_BBD"/>
</dbReference>
<dbReference type="PANTHER" id="PTHR47210">
    <property type="entry name" value="MEDIATOR OF RNA POLYMERASE II TRANSCRIPTION SUBUNIT 26C-RELATED"/>
    <property type="match status" value="1"/>
</dbReference>
<comment type="caution">
    <text evidence="6">The sequence shown here is derived from an EMBL/GenBank/DDBJ whole genome shotgun (WGS) entry which is preliminary data.</text>
</comment>
<keyword evidence="2 3" id="KW-0539">Nucleus</keyword>
<dbReference type="SUPFAM" id="SSF47676">
    <property type="entry name" value="Conserved domain common to transcription factors TFIIS, elongin A, CRSP70"/>
    <property type="match status" value="1"/>
</dbReference>
<evidence type="ECO:0000256" key="2">
    <source>
        <dbReference type="ARBA" id="ARBA00023242"/>
    </source>
</evidence>